<dbReference type="EMBL" id="CAMXCT020003791">
    <property type="protein sequence ID" value="CAL1159660.1"/>
    <property type="molecule type" value="Genomic_DNA"/>
</dbReference>
<dbReference type="PROSITE" id="PS50005">
    <property type="entry name" value="TPR"/>
    <property type="match status" value="2"/>
</dbReference>
<dbReference type="PANTHER" id="PTHR46512:SF9">
    <property type="entry name" value="PEPTIDYLPROLYL ISOMERASE"/>
    <property type="match status" value="1"/>
</dbReference>
<accession>A0A9P1DBD8</accession>
<dbReference type="GO" id="GO:0003755">
    <property type="term" value="F:peptidyl-prolyl cis-trans isomerase activity"/>
    <property type="evidence" value="ECO:0007669"/>
    <property type="project" value="UniProtKB-EC"/>
</dbReference>
<evidence type="ECO:0000256" key="3">
    <source>
        <dbReference type="ARBA" id="ARBA00023110"/>
    </source>
</evidence>
<gene>
    <name evidence="7" type="ORF">C1SCF055_LOCUS31937</name>
</gene>
<evidence type="ECO:0000256" key="5">
    <source>
        <dbReference type="PROSITE-ProRule" id="PRU00339"/>
    </source>
</evidence>
<keyword evidence="9" id="KW-1185">Reference proteome</keyword>
<dbReference type="SUPFAM" id="SSF48452">
    <property type="entry name" value="TPR-like"/>
    <property type="match status" value="1"/>
</dbReference>
<dbReference type="OrthoDB" id="433738at2759"/>
<dbReference type="Pfam" id="PF13432">
    <property type="entry name" value="TPR_16"/>
    <property type="match status" value="1"/>
</dbReference>
<name>A0A9P1DBD8_9DINO</name>
<feature type="compositionally biased region" description="Basic and acidic residues" evidence="6">
    <location>
        <begin position="18"/>
        <end position="41"/>
    </location>
</feature>
<feature type="region of interest" description="Disordered" evidence="6">
    <location>
        <begin position="1"/>
        <end position="41"/>
    </location>
</feature>
<dbReference type="InterPro" id="IPR050754">
    <property type="entry name" value="FKBP4/5/8-like"/>
</dbReference>
<organism evidence="7">
    <name type="scientific">Cladocopium goreaui</name>
    <dbReference type="NCBI Taxonomy" id="2562237"/>
    <lineage>
        <taxon>Eukaryota</taxon>
        <taxon>Sar</taxon>
        <taxon>Alveolata</taxon>
        <taxon>Dinophyceae</taxon>
        <taxon>Suessiales</taxon>
        <taxon>Symbiodiniaceae</taxon>
        <taxon>Cladocopium</taxon>
    </lineage>
</organism>
<evidence type="ECO:0000256" key="2">
    <source>
        <dbReference type="ARBA" id="ARBA00013194"/>
    </source>
</evidence>
<feature type="repeat" description="TPR" evidence="5">
    <location>
        <begin position="84"/>
        <end position="117"/>
    </location>
</feature>
<keyword evidence="3" id="KW-0697">Rotamase</keyword>
<sequence length="212" mass="24408">MEKQTSEDTEEEAEELEAADKESKLPASKREKEELKGKEAYDRGDYEEAVKNWMASLRSVKYLLDKKLYAHNAEHQKQVENMDLRFNLNLAQAHIKLRDFSKAIEFADNALRRDPSSSKALYRKSVALFETMDYSQAAQQLQKLLDLDPDNLAAKDLLQKAKRNEARGELRARRMSQRIFGTPGRQADAGIFSNIVGRIRQICCRRANARQD</sequence>
<dbReference type="PANTHER" id="PTHR46512">
    <property type="entry name" value="PEPTIDYLPROLYL ISOMERASE"/>
    <property type="match status" value="1"/>
</dbReference>
<keyword evidence="4 8" id="KW-0413">Isomerase</keyword>
<reference evidence="7" key="1">
    <citation type="submission" date="2022-10" db="EMBL/GenBank/DDBJ databases">
        <authorList>
            <person name="Chen Y."/>
            <person name="Dougan E. K."/>
            <person name="Chan C."/>
            <person name="Rhodes N."/>
            <person name="Thang M."/>
        </authorList>
    </citation>
    <scope>NUCLEOTIDE SEQUENCE</scope>
</reference>
<evidence type="ECO:0000256" key="1">
    <source>
        <dbReference type="ARBA" id="ARBA00000971"/>
    </source>
</evidence>
<protein>
    <recommendedName>
        <fullName evidence="2">peptidylprolyl isomerase</fullName>
        <ecNumber evidence="2">5.2.1.8</ecNumber>
    </recommendedName>
</protein>
<evidence type="ECO:0000313" key="9">
    <source>
        <dbReference type="Proteomes" id="UP001152797"/>
    </source>
</evidence>
<dbReference type="AlphaFoldDB" id="A0A9P1DBD8"/>
<feature type="compositionally biased region" description="Acidic residues" evidence="6">
    <location>
        <begin position="7"/>
        <end position="17"/>
    </location>
</feature>
<dbReference type="InterPro" id="IPR011990">
    <property type="entry name" value="TPR-like_helical_dom_sf"/>
</dbReference>
<comment type="caution">
    <text evidence="7">The sequence shown here is derived from an EMBL/GenBank/DDBJ whole genome shotgun (WGS) entry which is preliminary data.</text>
</comment>
<feature type="repeat" description="TPR" evidence="5">
    <location>
        <begin position="118"/>
        <end position="151"/>
    </location>
</feature>
<comment type="catalytic activity">
    <reaction evidence="1">
        <text>[protein]-peptidylproline (omega=180) = [protein]-peptidylproline (omega=0)</text>
        <dbReference type="Rhea" id="RHEA:16237"/>
        <dbReference type="Rhea" id="RHEA-COMP:10747"/>
        <dbReference type="Rhea" id="RHEA-COMP:10748"/>
        <dbReference type="ChEBI" id="CHEBI:83833"/>
        <dbReference type="ChEBI" id="CHEBI:83834"/>
        <dbReference type="EC" id="5.2.1.8"/>
    </reaction>
</comment>
<dbReference type="InterPro" id="IPR019734">
    <property type="entry name" value="TPR_rpt"/>
</dbReference>
<dbReference type="EMBL" id="CAMXCT010003791">
    <property type="protein sequence ID" value="CAI4006285.1"/>
    <property type="molecule type" value="Genomic_DNA"/>
</dbReference>
<reference evidence="8 9" key="2">
    <citation type="submission" date="2024-05" db="EMBL/GenBank/DDBJ databases">
        <authorList>
            <person name="Chen Y."/>
            <person name="Shah S."/>
            <person name="Dougan E. K."/>
            <person name="Thang M."/>
            <person name="Chan C."/>
        </authorList>
    </citation>
    <scope>NUCLEOTIDE SEQUENCE [LARGE SCALE GENOMIC DNA]</scope>
</reference>
<dbReference type="EC" id="5.2.1.8" evidence="2"/>
<dbReference type="SMART" id="SM00028">
    <property type="entry name" value="TPR"/>
    <property type="match status" value="2"/>
</dbReference>
<evidence type="ECO:0000256" key="4">
    <source>
        <dbReference type="ARBA" id="ARBA00023235"/>
    </source>
</evidence>
<evidence type="ECO:0000256" key="6">
    <source>
        <dbReference type="SAM" id="MobiDB-lite"/>
    </source>
</evidence>
<dbReference type="Gene3D" id="1.25.40.10">
    <property type="entry name" value="Tetratricopeptide repeat domain"/>
    <property type="match status" value="1"/>
</dbReference>
<keyword evidence="5" id="KW-0802">TPR repeat</keyword>
<evidence type="ECO:0000313" key="7">
    <source>
        <dbReference type="EMBL" id="CAI4006285.1"/>
    </source>
</evidence>
<dbReference type="EMBL" id="CAMXCT030003791">
    <property type="protein sequence ID" value="CAL4793597.1"/>
    <property type="molecule type" value="Genomic_DNA"/>
</dbReference>
<evidence type="ECO:0000313" key="8">
    <source>
        <dbReference type="EMBL" id="CAL4793597.1"/>
    </source>
</evidence>
<dbReference type="Proteomes" id="UP001152797">
    <property type="component" value="Unassembled WGS sequence"/>
</dbReference>
<proteinExistence type="predicted"/>